<evidence type="ECO:0000313" key="1">
    <source>
        <dbReference type="Proteomes" id="UP000887576"/>
    </source>
</evidence>
<reference evidence="2" key="1">
    <citation type="submission" date="2022-11" db="UniProtKB">
        <authorList>
            <consortium name="WormBaseParasite"/>
        </authorList>
    </citation>
    <scope>IDENTIFICATION</scope>
</reference>
<proteinExistence type="predicted"/>
<name>A0AC34QTY7_9BILA</name>
<dbReference type="Proteomes" id="UP000887576">
    <property type="component" value="Unplaced"/>
</dbReference>
<dbReference type="WBParaSite" id="JU765_v2.g19285.t1">
    <property type="protein sequence ID" value="JU765_v2.g19285.t1"/>
    <property type="gene ID" value="JU765_v2.g19285"/>
</dbReference>
<organism evidence="1 2">
    <name type="scientific">Panagrolaimus sp. JU765</name>
    <dbReference type="NCBI Taxonomy" id="591449"/>
    <lineage>
        <taxon>Eukaryota</taxon>
        <taxon>Metazoa</taxon>
        <taxon>Ecdysozoa</taxon>
        <taxon>Nematoda</taxon>
        <taxon>Chromadorea</taxon>
        <taxon>Rhabditida</taxon>
        <taxon>Tylenchina</taxon>
        <taxon>Panagrolaimomorpha</taxon>
        <taxon>Panagrolaimoidea</taxon>
        <taxon>Panagrolaimidae</taxon>
        <taxon>Panagrolaimus</taxon>
    </lineage>
</organism>
<sequence>MIFSKLCVLFLLPLVYAALNNVPSKHSDDHGDHKKVTEKSEHIDEMKIYQQLLKNKRMEQSSAVRNMIHLSDGDQQKKLVRELVSSIISVLTATRQIIEKAKFDPRSRKLPQDEKLKEKISEVLENTPFFMEFALYYPHFVTKTYKKPDVKELIDWAYRFSLDFGIYDESTLKMMNLAGQELRIIERSDDFFNPYDKINMRDALQAELVEQAKQAKMEKDKKKREYAKTQKRKNGPSLSRGEL</sequence>
<protein>
    <submittedName>
        <fullName evidence="2">Coiled-coil domain-containing protein 134</fullName>
    </submittedName>
</protein>
<accession>A0AC34QTY7</accession>
<evidence type="ECO:0000313" key="2">
    <source>
        <dbReference type="WBParaSite" id="JU765_v2.g19285.t1"/>
    </source>
</evidence>